<protein>
    <recommendedName>
        <fullName evidence="4">Aldehyde dehydrogenase</fullName>
    </recommendedName>
</protein>
<dbReference type="InterPro" id="IPR016161">
    <property type="entry name" value="Ald_DH/histidinol_DH"/>
</dbReference>
<reference evidence="7" key="1">
    <citation type="submission" date="2012-01" db="EMBL/GenBank/DDBJ databases">
        <title>The Genome Sequence of Oreochromis niloticus (Nile Tilapia).</title>
        <authorList>
            <consortium name="Broad Institute Genome Assembly Team"/>
            <consortium name="Broad Institute Sequencing Platform"/>
            <person name="Di Palma F."/>
            <person name="Johnson J."/>
            <person name="Lander E.S."/>
            <person name="Lindblad-Toh K."/>
        </authorList>
    </citation>
    <scope>NUCLEOTIDE SEQUENCE [LARGE SCALE GENOMIC DNA]</scope>
</reference>
<dbReference type="SUPFAM" id="SSF53720">
    <property type="entry name" value="ALDH-like"/>
    <property type="match status" value="1"/>
</dbReference>
<dbReference type="GeneTree" id="ENSGT00940000166398"/>
<reference evidence="6" key="2">
    <citation type="submission" date="2025-08" db="UniProtKB">
        <authorList>
            <consortium name="Ensembl"/>
        </authorList>
    </citation>
    <scope>IDENTIFICATION</scope>
</reference>
<sequence>MSRKVKACSACQRNGRLTCRRTRLGDPCLKTYPLESVDLLKRARVAFQAGRTLKENFRLAQLEAVVQMLEEHECDFVDALGRDFRKPRFETVVSELILVKNEAVYAINNLKKWMQPQKVERNLSTTLDDCLVISEPLGVVLIIGTWCSPVQMCLVPLVGAIAAGNCAIISPSECTVHTTELLHRLIPFYLDNECFHVILAGMSDLPEVIELKFDHVFFTGNKEDGSKIALAAARTLTPVTLILGGKNPCYVDQHCDISTTVQRIAWARFHNAGQSLVAPDYILCHTDVKARLVQALKCCLMEFYGSNPQESRSFGRIVNLEIFNRTRDILWRSGKVAVGGHVIEAEKYIAPTVLTDVAESDLVMQKEIFGPVLPILTVNNVDEAIGFINKQEKPLCVYAYSTNGKVISRLMSETCSGSFCSNDCILQSVMVALPFGGVGASGMGSFHGRYSFDTFSHKKSCLLRSARFECVTYLRYPPFEERNLSLMTWASSLSQKSQGWCQIIKLLTVY</sequence>
<dbReference type="Pfam" id="PF00171">
    <property type="entry name" value="Aldedh"/>
    <property type="match status" value="1"/>
</dbReference>
<evidence type="ECO:0000256" key="3">
    <source>
        <dbReference type="ARBA" id="ARBA00023027"/>
    </source>
</evidence>
<dbReference type="FunFam" id="3.40.605.10:FF:000004">
    <property type="entry name" value="Aldehyde dehydrogenase"/>
    <property type="match status" value="1"/>
</dbReference>
<dbReference type="GO" id="GO:0004029">
    <property type="term" value="F:aldehyde dehydrogenase (NAD+) activity"/>
    <property type="evidence" value="ECO:0007669"/>
    <property type="project" value="TreeGrafter"/>
</dbReference>
<dbReference type="InterPro" id="IPR012394">
    <property type="entry name" value="Aldehyde_DH_NAD(P)"/>
</dbReference>
<dbReference type="InterPro" id="IPR015590">
    <property type="entry name" value="Aldehyde_DH_dom"/>
</dbReference>
<evidence type="ECO:0000256" key="4">
    <source>
        <dbReference type="PIRNR" id="PIRNR036492"/>
    </source>
</evidence>
<accession>A0A669BJN8</accession>
<dbReference type="Proteomes" id="UP000005207">
    <property type="component" value="Linkage group LG12"/>
</dbReference>
<dbReference type="GO" id="GO:0004028">
    <property type="term" value="F:3-chloroallyl aldehyde dehydrogenase activity"/>
    <property type="evidence" value="ECO:0007669"/>
    <property type="project" value="TreeGrafter"/>
</dbReference>
<dbReference type="PANTHER" id="PTHR43570:SF7">
    <property type="entry name" value="ALDEHYDE DEHYDROGENASE"/>
    <property type="match status" value="1"/>
</dbReference>
<keyword evidence="3" id="KW-0520">NAD</keyword>
<dbReference type="InterPro" id="IPR016162">
    <property type="entry name" value="Ald_DH_N"/>
</dbReference>
<dbReference type="AlphaFoldDB" id="A0A669BJN8"/>
<reference evidence="6" key="3">
    <citation type="submission" date="2025-09" db="UniProtKB">
        <authorList>
            <consortium name="Ensembl"/>
        </authorList>
    </citation>
    <scope>IDENTIFICATION</scope>
</reference>
<dbReference type="GO" id="GO:0006081">
    <property type="term" value="P:aldehyde metabolic process"/>
    <property type="evidence" value="ECO:0007669"/>
    <property type="project" value="InterPro"/>
</dbReference>
<evidence type="ECO:0000313" key="7">
    <source>
        <dbReference type="Proteomes" id="UP000005207"/>
    </source>
</evidence>
<name>A0A669BJN8_ORENI</name>
<dbReference type="PIRSF" id="PIRSF036492">
    <property type="entry name" value="ALDH"/>
    <property type="match status" value="1"/>
</dbReference>
<dbReference type="FunFam" id="3.40.309.10:FF:000003">
    <property type="entry name" value="Aldehyde dehydrogenase"/>
    <property type="match status" value="1"/>
</dbReference>
<keyword evidence="2 4" id="KW-0560">Oxidoreductase</keyword>
<dbReference type="Ensembl" id="ENSONIT00000086715.1">
    <property type="protein sequence ID" value="ENSONIP00000035953.1"/>
    <property type="gene ID" value="ENSONIG00000013485.2"/>
</dbReference>
<feature type="domain" description="Aldehyde dehydrogenase" evidence="5">
    <location>
        <begin position="40"/>
        <end position="460"/>
    </location>
</feature>
<evidence type="ECO:0000256" key="1">
    <source>
        <dbReference type="ARBA" id="ARBA00009986"/>
    </source>
</evidence>
<evidence type="ECO:0000313" key="6">
    <source>
        <dbReference type="Ensembl" id="ENSONIP00000035953.1"/>
    </source>
</evidence>
<gene>
    <name evidence="6" type="primary">aldh3b4</name>
</gene>
<dbReference type="InParanoid" id="A0A669BJN8"/>
<dbReference type="OMA" id="LMTWACT"/>
<dbReference type="PANTHER" id="PTHR43570">
    <property type="entry name" value="ALDEHYDE DEHYDROGENASE"/>
    <property type="match status" value="1"/>
</dbReference>
<evidence type="ECO:0000256" key="2">
    <source>
        <dbReference type="ARBA" id="ARBA00023002"/>
    </source>
</evidence>
<proteinExistence type="inferred from homology"/>
<keyword evidence="7" id="KW-1185">Reference proteome</keyword>
<organism evidence="6 7">
    <name type="scientific">Oreochromis niloticus</name>
    <name type="common">Nile tilapia</name>
    <name type="synonym">Tilapia nilotica</name>
    <dbReference type="NCBI Taxonomy" id="8128"/>
    <lineage>
        <taxon>Eukaryota</taxon>
        <taxon>Metazoa</taxon>
        <taxon>Chordata</taxon>
        <taxon>Craniata</taxon>
        <taxon>Vertebrata</taxon>
        <taxon>Euteleostomi</taxon>
        <taxon>Actinopterygii</taxon>
        <taxon>Neopterygii</taxon>
        <taxon>Teleostei</taxon>
        <taxon>Neoteleostei</taxon>
        <taxon>Acanthomorphata</taxon>
        <taxon>Ovalentaria</taxon>
        <taxon>Cichlomorphae</taxon>
        <taxon>Cichliformes</taxon>
        <taxon>Cichlidae</taxon>
        <taxon>African cichlids</taxon>
        <taxon>Pseudocrenilabrinae</taxon>
        <taxon>Oreochromini</taxon>
        <taxon>Oreochromis</taxon>
    </lineage>
</organism>
<dbReference type="GO" id="GO:0005737">
    <property type="term" value="C:cytoplasm"/>
    <property type="evidence" value="ECO:0007669"/>
    <property type="project" value="TreeGrafter"/>
</dbReference>
<dbReference type="Gene3D" id="3.40.605.10">
    <property type="entry name" value="Aldehyde Dehydrogenase, Chain A, domain 1"/>
    <property type="match status" value="1"/>
</dbReference>
<dbReference type="Gene3D" id="3.40.309.10">
    <property type="entry name" value="Aldehyde Dehydrogenase, Chain A, domain 2"/>
    <property type="match status" value="1"/>
</dbReference>
<dbReference type="InterPro" id="IPR016163">
    <property type="entry name" value="Ald_DH_C"/>
</dbReference>
<comment type="similarity">
    <text evidence="1 4">Belongs to the aldehyde dehydrogenase family.</text>
</comment>
<evidence type="ECO:0000259" key="5">
    <source>
        <dbReference type="Pfam" id="PF00171"/>
    </source>
</evidence>